<evidence type="ECO:0000256" key="11">
    <source>
        <dbReference type="RuleBase" id="RU003357"/>
    </source>
</evidence>
<evidence type="ECO:0000256" key="5">
    <source>
        <dbReference type="ARBA" id="ARBA00022692"/>
    </source>
</evidence>
<dbReference type="SUPFAM" id="SSF56935">
    <property type="entry name" value="Porins"/>
    <property type="match status" value="1"/>
</dbReference>
<dbReference type="GO" id="GO:0009279">
    <property type="term" value="C:cell outer membrane"/>
    <property type="evidence" value="ECO:0007669"/>
    <property type="project" value="UniProtKB-SubCell"/>
</dbReference>
<keyword evidence="3 10" id="KW-0813">Transport</keyword>
<evidence type="ECO:0000256" key="7">
    <source>
        <dbReference type="ARBA" id="ARBA00023136"/>
    </source>
</evidence>
<dbReference type="InterPro" id="IPR000531">
    <property type="entry name" value="Beta-barrel_TonB"/>
</dbReference>
<feature type="domain" description="TonB-dependent receptor plug" evidence="15">
    <location>
        <begin position="46"/>
        <end position="152"/>
    </location>
</feature>
<keyword evidence="4 10" id="KW-1134">Transmembrane beta strand</keyword>
<dbReference type="PROSITE" id="PS52016">
    <property type="entry name" value="TONB_DEPENDENT_REC_3"/>
    <property type="match status" value="1"/>
</dbReference>
<dbReference type="GO" id="GO:0044718">
    <property type="term" value="P:siderophore transmembrane transport"/>
    <property type="evidence" value="ECO:0007669"/>
    <property type="project" value="TreeGrafter"/>
</dbReference>
<evidence type="ECO:0000259" key="14">
    <source>
        <dbReference type="Pfam" id="PF00593"/>
    </source>
</evidence>
<dbReference type="AlphaFoldDB" id="A0A0K6GTV3"/>
<keyword evidence="17" id="KW-1185">Reference proteome</keyword>
<evidence type="ECO:0000256" key="9">
    <source>
        <dbReference type="ARBA" id="ARBA00023237"/>
    </source>
</evidence>
<proteinExistence type="inferred from homology"/>
<keyword evidence="5 10" id="KW-0812">Transmembrane</keyword>
<evidence type="ECO:0000256" key="13">
    <source>
        <dbReference type="SAM" id="SignalP"/>
    </source>
</evidence>
<evidence type="ECO:0000256" key="3">
    <source>
        <dbReference type="ARBA" id="ARBA00022448"/>
    </source>
</evidence>
<dbReference type="STRING" id="375574.GCA_001418035_00685"/>
<keyword evidence="8 16" id="KW-0675">Receptor</keyword>
<dbReference type="OrthoDB" id="183532at2"/>
<dbReference type="InterPro" id="IPR039426">
    <property type="entry name" value="TonB-dep_rcpt-like"/>
</dbReference>
<dbReference type="GO" id="GO:0015344">
    <property type="term" value="F:siderophore uptake transmembrane transporter activity"/>
    <property type="evidence" value="ECO:0007669"/>
    <property type="project" value="TreeGrafter"/>
</dbReference>
<organism evidence="16 17">
    <name type="scientific">Gulbenkiania indica</name>
    <dbReference type="NCBI Taxonomy" id="375574"/>
    <lineage>
        <taxon>Bacteria</taxon>
        <taxon>Pseudomonadati</taxon>
        <taxon>Pseudomonadota</taxon>
        <taxon>Betaproteobacteria</taxon>
        <taxon>Neisseriales</taxon>
        <taxon>Chromobacteriaceae</taxon>
        <taxon>Gulbenkiania</taxon>
    </lineage>
</organism>
<feature type="region of interest" description="Disordered" evidence="12">
    <location>
        <begin position="237"/>
        <end position="274"/>
    </location>
</feature>
<dbReference type="InterPro" id="IPR012910">
    <property type="entry name" value="Plug_dom"/>
</dbReference>
<evidence type="ECO:0000256" key="2">
    <source>
        <dbReference type="ARBA" id="ARBA00009810"/>
    </source>
</evidence>
<dbReference type="PANTHER" id="PTHR30069">
    <property type="entry name" value="TONB-DEPENDENT OUTER MEMBRANE RECEPTOR"/>
    <property type="match status" value="1"/>
</dbReference>
<dbReference type="Pfam" id="PF07715">
    <property type="entry name" value="Plug"/>
    <property type="match status" value="1"/>
</dbReference>
<name>A0A0K6GTV3_9NEIS</name>
<dbReference type="PANTHER" id="PTHR30069:SF27">
    <property type="entry name" value="BLL4766 PROTEIN"/>
    <property type="match status" value="1"/>
</dbReference>
<keyword evidence="9 10" id="KW-0998">Cell outer membrane</keyword>
<dbReference type="Pfam" id="PF00593">
    <property type="entry name" value="TonB_dep_Rec_b-barrel"/>
    <property type="match status" value="1"/>
</dbReference>
<evidence type="ECO:0000256" key="1">
    <source>
        <dbReference type="ARBA" id="ARBA00004571"/>
    </source>
</evidence>
<comment type="subcellular location">
    <subcellularLocation>
        <location evidence="1 10">Cell outer membrane</location>
        <topology evidence="1 10">Multi-pass membrane protein</topology>
    </subcellularLocation>
</comment>
<evidence type="ECO:0000256" key="6">
    <source>
        <dbReference type="ARBA" id="ARBA00023077"/>
    </source>
</evidence>
<dbReference type="CDD" id="cd01347">
    <property type="entry name" value="ligand_gated_channel"/>
    <property type="match status" value="1"/>
</dbReference>
<sequence>MSSHCLRTTVAVVAATFGGPVLAAALPVFQGEPVEVSATRVPVAVSALPASVTVIDRAAIEASPARTLAELLSLQAGAHVRTGASPHAVVDLRGFGMAASSNTLILVDGVRLTTNDLAAPRLDTVSLPQVERIEILRGSGAVQYGSGATGGVINIVTRKAAAGVHGNLLAEAGSDDRRRGAARLTVAGPVADIALYADGIRDDHTRRNASETTDLLGMVAGWNYSTGRLALTLEQNSQRLGLPGPRRVNPGTGLDEYGRDPSGSRTPADYADSDTTRSQLHWQQALGEAMLYVDVARRDKDSFAFFGDYDYGGAYNSTDRRSLKEQSVAPRVRLPFTLAGQAQTLVVGGEWLRGEVNNSEAGFEAPRRSRQTQQAMFLEQSGVLGPYATQYTLGVRRQKSEDSIHFSDATPGLSQAHTLSAWQAGLRQNLGGAAVYAKVGRSFRLANADELVATGNRLLAPQTSRDTEVGVEWQDATRYARLALYQSDLKNEIHYSPYDPYACAWGTCNGYNRNLDPTRRRGVELEGRWAVSDSVRLTGQYTYQDATFREGQAGTVPLSGRTVPMVPSHLASLGLSWQATPRSLLAADLQYVGEQFMDNDQGNTLGRKLDDHTVLNLKYRYQMRDITVETGVSNVLDEQYASYGIRSIYGSNYNLYPAERRTWYLRTQYSF</sequence>
<dbReference type="InterPro" id="IPR036942">
    <property type="entry name" value="Beta-barrel_TonB_sf"/>
</dbReference>
<evidence type="ECO:0000313" key="17">
    <source>
        <dbReference type="Proteomes" id="UP000243535"/>
    </source>
</evidence>
<feature type="domain" description="TonB-dependent receptor-like beta-barrel" evidence="14">
    <location>
        <begin position="235"/>
        <end position="635"/>
    </location>
</feature>
<accession>A0A0K6GTV3</accession>
<evidence type="ECO:0000256" key="12">
    <source>
        <dbReference type="SAM" id="MobiDB-lite"/>
    </source>
</evidence>
<dbReference type="RefSeq" id="WP_082446350.1">
    <property type="nucleotide sequence ID" value="NZ_CYHA01000001.1"/>
</dbReference>
<feature type="signal peptide" evidence="13">
    <location>
        <begin position="1"/>
        <end position="23"/>
    </location>
</feature>
<reference evidence="17" key="1">
    <citation type="submission" date="2015-08" db="EMBL/GenBank/DDBJ databases">
        <authorList>
            <person name="Varghese N."/>
        </authorList>
    </citation>
    <scope>NUCLEOTIDE SEQUENCE [LARGE SCALE GENOMIC DNA]</scope>
    <source>
        <strain evidence="17">DSM 17901</strain>
    </source>
</reference>
<evidence type="ECO:0000256" key="4">
    <source>
        <dbReference type="ARBA" id="ARBA00022452"/>
    </source>
</evidence>
<dbReference type="Gene3D" id="2.40.170.20">
    <property type="entry name" value="TonB-dependent receptor, beta-barrel domain"/>
    <property type="match status" value="1"/>
</dbReference>
<comment type="similarity">
    <text evidence="2 10 11">Belongs to the TonB-dependent receptor family.</text>
</comment>
<protein>
    <submittedName>
        <fullName evidence="16">Outer membrane receptor for ferrienterochelin and colicins</fullName>
    </submittedName>
</protein>
<dbReference type="Gene3D" id="2.170.130.10">
    <property type="entry name" value="TonB-dependent receptor, plug domain"/>
    <property type="match status" value="1"/>
</dbReference>
<keyword evidence="13" id="KW-0732">Signal</keyword>
<dbReference type="Proteomes" id="UP000243535">
    <property type="component" value="Unassembled WGS sequence"/>
</dbReference>
<feature type="chain" id="PRO_5005503719" evidence="13">
    <location>
        <begin position="24"/>
        <end position="671"/>
    </location>
</feature>
<evidence type="ECO:0000256" key="8">
    <source>
        <dbReference type="ARBA" id="ARBA00023170"/>
    </source>
</evidence>
<dbReference type="InterPro" id="IPR037066">
    <property type="entry name" value="Plug_dom_sf"/>
</dbReference>
<dbReference type="EMBL" id="CYHA01000001">
    <property type="protein sequence ID" value="CUA82038.1"/>
    <property type="molecule type" value="Genomic_DNA"/>
</dbReference>
<keyword evidence="6 11" id="KW-0798">TonB box</keyword>
<evidence type="ECO:0000259" key="15">
    <source>
        <dbReference type="Pfam" id="PF07715"/>
    </source>
</evidence>
<gene>
    <name evidence="16" type="ORF">Ga0061063_0888</name>
</gene>
<evidence type="ECO:0000256" key="10">
    <source>
        <dbReference type="PROSITE-ProRule" id="PRU01360"/>
    </source>
</evidence>
<evidence type="ECO:0000313" key="16">
    <source>
        <dbReference type="EMBL" id="CUA82038.1"/>
    </source>
</evidence>
<keyword evidence="7 10" id="KW-0472">Membrane</keyword>